<dbReference type="Gene3D" id="3.30.70.270">
    <property type="match status" value="1"/>
</dbReference>
<dbReference type="AlphaFoldDB" id="A0A161PXJ6"/>
<dbReference type="InterPro" id="IPR043128">
    <property type="entry name" value="Rev_trsase/Diguanyl_cyclase"/>
</dbReference>
<dbReference type="InterPro" id="IPR036390">
    <property type="entry name" value="WH_DNA-bd_sf"/>
</dbReference>
<dbReference type="STRING" id="520767.ATZ99_12020"/>
<evidence type="ECO:0000313" key="3">
    <source>
        <dbReference type="Proteomes" id="UP000075737"/>
    </source>
</evidence>
<feature type="domain" description="Helix-turn-helix type 11" evidence="1">
    <location>
        <begin position="370"/>
        <end position="417"/>
    </location>
</feature>
<organism evidence="2 3">
    <name type="scientific">Thermovenabulum gondwanense</name>
    <dbReference type="NCBI Taxonomy" id="520767"/>
    <lineage>
        <taxon>Bacteria</taxon>
        <taxon>Bacillati</taxon>
        <taxon>Bacillota</taxon>
        <taxon>Clostridia</taxon>
        <taxon>Thermosediminibacterales</taxon>
        <taxon>Thermosediminibacteraceae</taxon>
        <taxon>Thermovenabulum</taxon>
    </lineage>
</organism>
<proteinExistence type="predicted"/>
<dbReference type="InterPro" id="IPR036388">
    <property type="entry name" value="WH-like_DNA-bd_sf"/>
</dbReference>
<evidence type="ECO:0000313" key="2">
    <source>
        <dbReference type="EMBL" id="KYO66574.1"/>
    </source>
</evidence>
<gene>
    <name evidence="2" type="ORF">ATZ99_12020</name>
</gene>
<accession>A0A161PXJ6</accession>
<name>A0A161PXJ6_9FIRM</name>
<protein>
    <recommendedName>
        <fullName evidence="1">Helix-turn-helix type 11 domain-containing protein</fullName>
    </recommendedName>
</protein>
<dbReference type="EMBL" id="LOHZ01000027">
    <property type="protein sequence ID" value="KYO66574.1"/>
    <property type="molecule type" value="Genomic_DNA"/>
</dbReference>
<reference evidence="2 3" key="1">
    <citation type="submission" date="2015-12" db="EMBL/GenBank/DDBJ databases">
        <title>Draft genome of Thermovenabulum gondwanense isolated from a red thermophilic microbial mat colonisisng an outflow channel of a bore well.</title>
        <authorList>
            <person name="Patel B.K."/>
        </authorList>
    </citation>
    <scope>NUCLEOTIDE SEQUENCE [LARGE SCALE GENOMIC DNA]</scope>
    <source>
        <strain evidence="2 3">R270</strain>
    </source>
</reference>
<dbReference type="Pfam" id="PF08279">
    <property type="entry name" value="HTH_11"/>
    <property type="match status" value="1"/>
</dbReference>
<dbReference type="RefSeq" id="WP_068748324.1">
    <property type="nucleotide sequence ID" value="NZ_LOHZ01000027.1"/>
</dbReference>
<evidence type="ECO:0000259" key="1">
    <source>
        <dbReference type="Pfam" id="PF08279"/>
    </source>
</evidence>
<dbReference type="Proteomes" id="UP000075737">
    <property type="component" value="Unassembled WGS sequence"/>
</dbReference>
<keyword evidence="3" id="KW-1185">Reference proteome</keyword>
<dbReference type="SUPFAM" id="SSF46785">
    <property type="entry name" value="Winged helix' DNA-binding domain"/>
    <property type="match status" value="1"/>
</dbReference>
<dbReference type="InterPro" id="IPR013196">
    <property type="entry name" value="HTH_11"/>
</dbReference>
<sequence length="438" mass="50524">MKEIKMGIIGPADSLEIIKNIVEDFNNNASIYFKPYQNFEELSNIRKFCEENFLDVLLFSGQAPYYWVKERENIEIPMLYIPRNGTCLYRTLFNIQLDKVDFDKVSFDTLSEEDIKEAYKELNIPTKKIYTLAYDKYLPYEQIIDYHIKLVNQGKVIAVATCLQKPYDILRGKGIKTYRIFPTKSIIKETFIKGLLYGESSKFKETQFAIIVVRVEDVLREIYENNNLSYKMQKILLELEKIIIDHSELLEGTMVKFREGEYAIFTTRGSLENIIKDYSSYPLYKDIKENFPYFVTMGVGFGKTAKTARNNAYNALKYSKLNNGNCFIATEDGNIVGPLIPEGSKYMEFITGDLLEIAKKAGISALNLSRIKQALRNLNKNEISSKELSMELNISERSARRILNKLEKKGYAKIVGTNIFLNKGGAKGRPLWVYKVLL</sequence>
<dbReference type="Gene3D" id="1.10.10.10">
    <property type="entry name" value="Winged helix-like DNA-binding domain superfamily/Winged helix DNA-binding domain"/>
    <property type="match status" value="1"/>
</dbReference>
<comment type="caution">
    <text evidence="2">The sequence shown here is derived from an EMBL/GenBank/DDBJ whole genome shotgun (WGS) entry which is preliminary data.</text>
</comment>